<reference evidence="2 3" key="1">
    <citation type="journal article" date="2013" name="Genome Announc.">
        <title>Draft Genome Sequence of an Alphaproteobacterium, Caenispirillum salinarum AK4(T), Isolated from a Solar Saltern.</title>
        <authorList>
            <person name="Khatri I."/>
            <person name="Singh A."/>
            <person name="Korpole S."/>
            <person name="Pinnaka A.K."/>
            <person name="Subramanian S."/>
        </authorList>
    </citation>
    <scope>NUCLEOTIDE SEQUENCE [LARGE SCALE GENOMIC DNA]</scope>
    <source>
        <strain evidence="2 3">AK4</strain>
    </source>
</reference>
<evidence type="ECO:0000313" key="2">
    <source>
        <dbReference type="EMBL" id="EKV26047.1"/>
    </source>
</evidence>
<accession>K9GLX2</accession>
<organism evidence="2 3">
    <name type="scientific">Caenispirillum salinarum AK4</name>
    <dbReference type="NCBI Taxonomy" id="1238182"/>
    <lineage>
        <taxon>Bacteria</taxon>
        <taxon>Pseudomonadati</taxon>
        <taxon>Pseudomonadota</taxon>
        <taxon>Alphaproteobacteria</taxon>
        <taxon>Rhodospirillales</taxon>
        <taxon>Novispirillaceae</taxon>
        <taxon>Caenispirillum</taxon>
    </lineage>
</organism>
<gene>
    <name evidence="2" type="ORF">C882_3334</name>
</gene>
<keyword evidence="3" id="KW-1185">Reference proteome</keyword>
<dbReference type="Proteomes" id="UP000009881">
    <property type="component" value="Unassembled WGS sequence"/>
</dbReference>
<comment type="caution">
    <text evidence="2">The sequence shown here is derived from an EMBL/GenBank/DDBJ whole genome shotgun (WGS) entry which is preliminary data.</text>
</comment>
<feature type="compositionally biased region" description="Basic residues" evidence="1">
    <location>
        <begin position="66"/>
        <end position="82"/>
    </location>
</feature>
<dbReference type="EMBL" id="ANHY01000040">
    <property type="protein sequence ID" value="EKV26047.1"/>
    <property type="molecule type" value="Genomic_DNA"/>
</dbReference>
<protein>
    <submittedName>
        <fullName evidence="2">Uncharacterized protein</fullName>
    </submittedName>
</protein>
<evidence type="ECO:0000313" key="3">
    <source>
        <dbReference type="Proteomes" id="UP000009881"/>
    </source>
</evidence>
<dbReference type="AlphaFoldDB" id="K9GLX2"/>
<name>K9GLX2_9PROT</name>
<feature type="region of interest" description="Disordered" evidence="1">
    <location>
        <begin position="1"/>
        <end position="155"/>
    </location>
</feature>
<dbReference type="STRING" id="1238182.C882_3334"/>
<evidence type="ECO:0000256" key="1">
    <source>
        <dbReference type="SAM" id="MobiDB-lite"/>
    </source>
</evidence>
<feature type="compositionally biased region" description="Basic and acidic residues" evidence="1">
    <location>
        <begin position="87"/>
        <end position="97"/>
    </location>
</feature>
<proteinExistence type="predicted"/>
<sequence length="203" mass="22199">MGNFGRACERQQGQTGENADPGPQEGEDRPAQENQQIQVSDGPAGNSVDTDNFRKGVQPVIERSKGQCRKKVGNILPRRHRIPVPSPDRRGHAELPIHDTVVGEMPVAGMHVERPSRSASGKTTSSVPEGRQRRQRPPSLREQRPPARRRSVPAAWGLPPTCLTAPEERPYCPPAFSITMRRGSGGVFAVRVVCEFLACVSAE</sequence>
<feature type="compositionally biased region" description="Polar residues" evidence="1">
    <location>
        <begin position="117"/>
        <end position="127"/>
    </location>
</feature>